<dbReference type="AlphaFoldDB" id="A0A9Q3JR25"/>
<evidence type="ECO:0000256" key="1">
    <source>
        <dbReference type="SAM" id="MobiDB-lite"/>
    </source>
</evidence>
<feature type="region of interest" description="Disordered" evidence="1">
    <location>
        <begin position="1"/>
        <end position="20"/>
    </location>
</feature>
<organism evidence="2 3">
    <name type="scientific">Austropuccinia psidii MF-1</name>
    <dbReference type="NCBI Taxonomy" id="1389203"/>
    <lineage>
        <taxon>Eukaryota</taxon>
        <taxon>Fungi</taxon>
        <taxon>Dikarya</taxon>
        <taxon>Basidiomycota</taxon>
        <taxon>Pucciniomycotina</taxon>
        <taxon>Pucciniomycetes</taxon>
        <taxon>Pucciniales</taxon>
        <taxon>Sphaerophragmiaceae</taxon>
        <taxon>Austropuccinia</taxon>
    </lineage>
</organism>
<keyword evidence="3" id="KW-1185">Reference proteome</keyword>
<evidence type="ECO:0000313" key="3">
    <source>
        <dbReference type="Proteomes" id="UP000765509"/>
    </source>
</evidence>
<evidence type="ECO:0000313" key="2">
    <source>
        <dbReference type="EMBL" id="MBW0567818.1"/>
    </source>
</evidence>
<proteinExistence type="predicted"/>
<gene>
    <name evidence="2" type="ORF">O181_107533</name>
</gene>
<accession>A0A9Q3JR25</accession>
<reference evidence="2" key="1">
    <citation type="submission" date="2021-03" db="EMBL/GenBank/DDBJ databases">
        <title>Draft genome sequence of rust myrtle Austropuccinia psidii MF-1, a brazilian biotype.</title>
        <authorList>
            <person name="Quecine M.C."/>
            <person name="Pachon D.M.R."/>
            <person name="Bonatelli M.L."/>
            <person name="Correr F.H."/>
            <person name="Franceschini L.M."/>
            <person name="Leite T.F."/>
            <person name="Margarido G.R.A."/>
            <person name="Almeida C.A."/>
            <person name="Ferrarezi J.A."/>
            <person name="Labate C.A."/>
        </authorList>
    </citation>
    <scope>NUCLEOTIDE SEQUENCE</scope>
    <source>
        <strain evidence="2">MF-1</strain>
    </source>
</reference>
<dbReference type="Proteomes" id="UP000765509">
    <property type="component" value="Unassembled WGS sequence"/>
</dbReference>
<protein>
    <submittedName>
        <fullName evidence="2">Uncharacterized protein</fullName>
    </submittedName>
</protein>
<dbReference type="EMBL" id="AVOT02081471">
    <property type="protein sequence ID" value="MBW0567818.1"/>
    <property type="molecule type" value="Genomic_DNA"/>
</dbReference>
<sequence>MASGNPQRPPAKLKSTLPLSSRGRFPIPPCTLHSRMQDWCIYGIIYHYAPFLLSNPMVMFSGPNSIILNQGPKVHHQFQRRTLQLISLAIHGGVTTTKNDPPLMVLPQFQIVTELGPIGHTISLWQIWHPLVLYGPLAISRFPGQLWPQAISCHH</sequence>
<comment type="caution">
    <text evidence="2">The sequence shown here is derived from an EMBL/GenBank/DDBJ whole genome shotgun (WGS) entry which is preliminary data.</text>
</comment>
<name>A0A9Q3JR25_9BASI</name>